<evidence type="ECO:0000256" key="1">
    <source>
        <dbReference type="SAM" id="MobiDB-lite"/>
    </source>
</evidence>
<accession>A0A0G0PYK9</accession>
<reference evidence="2 3" key="1">
    <citation type="journal article" date="2015" name="Nature">
        <title>rRNA introns, odd ribosomes, and small enigmatic genomes across a large radiation of phyla.</title>
        <authorList>
            <person name="Brown C.T."/>
            <person name="Hug L.A."/>
            <person name="Thomas B.C."/>
            <person name="Sharon I."/>
            <person name="Castelle C.J."/>
            <person name="Singh A."/>
            <person name="Wilkins M.J."/>
            <person name="Williams K.H."/>
            <person name="Banfield J.F."/>
        </authorList>
    </citation>
    <scope>NUCLEOTIDE SEQUENCE [LARGE SCALE GENOMIC DNA]</scope>
</reference>
<dbReference type="EMBL" id="LBXL01000012">
    <property type="protein sequence ID" value="KKR30161.1"/>
    <property type="molecule type" value="Genomic_DNA"/>
</dbReference>
<evidence type="ECO:0000313" key="2">
    <source>
        <dbReference type="EMBL" id="KKR30161.1"/>
    </source>
</evidence>
<proteinExistence type="predicted"/>
<name>A0A0G0PYK9_9BACT</name>
<sequence length="86" mass="9464">MTEILSPRVQKILAALASYRSEMAERGIDGSITCQGCMLAIGPDENSGSPTEYFERECEGYGPNGRKRHDKKISDCRLATQKLPGE</sequence>
<gene>
    <name evidence="2" type="ORF">UT61_C0012G0031</name>
</gene>
<comment type="caution">
    <text evidence="2">The sequence shown here is derived from an EMBL/GenBank/DDBJ whole genome shotgun (WGS) entry which is preliminary data.</text>
</comment>
<feature type="region of interest" description="Disordered" evidence="1">
    <location>
        <begin position="63"/>
        <end position="86"/>
    </location>
</feature>
<organism evidence="2 3">
    <name type="scientific">Candidatus Woesebacteria bacterium GW2011_GWA1_39_8</name>
    <dbReference type="NCBI Taxonomy" id="1618552"/>
    <lineage>
        <taxon>Bacteria</taxon>
        <taxon>Candidatus Woeseibacteriota</taxon>
    </lineage>
</organism>
<dbReference type="AlphaFoldDB" id="A0A0G0PYK9"/>
<protein>
    <submittedName>
        <fullName evidence="2">Uncharacterized protein</fullName>
    </submittedName>
</protein>
<evidence type="ECO:0000313" key="3">
    <source>
        <dbReference type="Proteomes" id="UP000034793"/>
    </source>
</evidence>
<dbReference type="Proteomes" id="UP000034793">
    <property type="component" value="Unassembled WGS sequence"/>
</dbReference>